<dbReference type="Gene3D" id="3.30.450.330">
    <property type="match status" value="1"/>
</dbReference>
<comment type="caution">
    <text evidence="5">The sequence shown here is derived from an EMBL/GenBank/DDBJ whole genome shotgun (WGS) entry which is preliminary data.</text>
</comment>
<dbReference type="AlphaFoldDB" id="A0A1G2I1X2"/>
<dbReference type="PANTHER" id="PTHR30627">
    <property type="entry name" value="PEPTIDOGLYCAN D,D-TRANSPEPTIDASE"/>
    <property type="match status" value="1"/>
</dbReference>
<evidence type="ECO:0000256" key="2">
    <source>
        <dbReference type="ARBA" id="ARBA00023136"/>
    </source>
</evidence>
<protein>
    <recommendedName>
        <fullName evidence="7">Penicillin-binding protein transpeptidase domain-containing protein</fullName>
    </recommendedName>
</protein>
<dbReference type="InterPro" id="IPR050515">
    <property type="entry name" value="Beta-lactam/transpept"/>
</dbReference>
<dbReference type="Pfam" id="PF00905">
    <property type="entry name" value="Transpeptidase"/>
    <property type="match status" value="1"/>
</dbReference>
<dbReference type="PANTHER" id="PTHR30627:SF1">
    <property type="entry name" value="PEPTIDOGLYCAN D,D-TRANSPEPTIDASE FTSI"/>
    <property type="match status" value="1"/>
</dbReference>
<keyword evidence="2" id="KW-0472">Membrane</keyword>
<gene>
    <name evidence="5" type="ORF">A3D44_00615</name>
</gene>
<evidence type="ECO:0008006" key="7">
    <source>
        <dbReference type="Google" id="ProtNLM"/>
    </source>
</evidence>
<accession>A0A1G2I1X2</accession>
<evidence type="ECO:0000256" key="1">
    <source>
        <dbReference type="ARBA" id="ARBA00004370"/>
    </source>
</evidence>
<dbReference type="Gene3D" id="3.40.710.10">
    <property type="entry name" value="DD-peptidase/beta-lactamase superfamily"/>
    <property type="match status" value="1"/>
</dbReference>
<evidence type="ECO:0000259" key="3">
    <source>
        <dbReference type="Pfam" id="PF00905"/>
    </source>
</evidence>
<sequence>MKRWRLALFLSFAVITAAILLSRLFYLQVVAHKFYQAAALGQQVGFKEVKGDRGEIFFSNSKETQGSISRGDKKGLAVNKDVFFVVAVPKKIKDNEAAALSLANSIGVLPATITAKFEQNNSYVIIKKDLSQEEIEDIKNADIEGVYLEKETRVFYPQASMASQVVGFFGGASTGQYGLEGYYETLLAGKEGIYEDRRGLAIINSEKNFDLNGSDLYLTLDYNIQFQAEALLAEAHKNINIQSGQVIVVKPDSGRILAMANFPSFNLNNYSKETDLGIFQNSAVQKLFEPGSVFKPFTMAMAFEEHKITPDTTFVDTGSVTIGPDTVSNFNHEKYGTQTMTGILEKSINTGAVFLSSLIPHDTFTGYLEKLGFNKKTGVDLQGEVASRNELLKGGSNFGFATASFGQGIEMTPIQLVRAFSVFANGGNMVKPYMVEKIVHGTDQEVMRPEISSGVISKQTAAEVNKMLINVVERGFGDGAKIHGYYLAGKTGTAQVPYENKKGYYADKTIQSFIGYGPALAPQFLILVKLDDPKVPKSALSAVPIFKKLAQYIINYWQIPPDYQIAP</sequence>
<dbReference type="SUPFAM" id="SSF56601">
    <property type="entry name" value="beta-lactamase/transpeptidase-like"/>
    <property type="match status" value="1"/>
</dbReference>
<dbReference type="GO" id="GO:0005886">
    <property type="term" value="C:plasma membrane"/>
    <property type="evidence" value="ECO:0007669"/>
    <property type="project" value="TreeGrafter"/>
</dbReference>
<organism evidence="5 6">
    <name type="scientific">Candidatus Staskawiczbacteria bacterium RIFCSPHIGHO2_02_FULL_42_22</name>
    <dbReference type="NCBI Taxonomy" id="1802207"/>
    <lineage>
        <taxon>Bacteria</taxon>
        <taxon>Candidatus Staskawicziibacteriota</taxon>
    </lineage>
</organism>
<dbReference type="InterPro" id="IPR005311">
    <property type="entry name" value="PBP_dimer"/>
</dbReference>
<dbReference type="InterPro" id="IPR012338">
    <property type="entry name" value="Beta-lactam/transpept-like"/>
</dbReference>
<dbReference type="Proteomes" id="UP000178820">
    <property type="component" value="Unassembled WGS sequence"/>
</dbReference>
<reference evidence="5 6" key="1">
    <citation type="journal article" date="2016" name="Nat. Commun.">
        <title>Thousands of microbial genomes shed light on interconnected biogeochemical processes in an aquifer system.</title>
        <authorList>
            <person name="Anantharaman K."/>
            <person name="Brown C.T."/>
            <person name="Hug L.A."/>
            <person name="Sharon I."/>
            <person name="Castelle C.J."/>
            <person name="Probst A.J."/>
            <person name="Thomas B.C."/>
            <person name="Singh A."/>
            <person name="Wilkins M.J."/>
            <person name="Karaoz U."/>
            <person name="Brodie E.L."/>
            <person name="Williams K.H."/>
            <person name="Hubbard S.S."/>
            <person name="Banfield J.F."/>
        </authorList>
    </citation>
    <scope>NUCLEOTIDE SEQUENCE [LARGE SCALE GENOMIC DNA]</scope>
</reference>
<dbReference type="GO" id="GO:0071555">
    <property type="term" value="P:cell wall organization"/>
    <property type="evidence" value="ECO:0007669"/>
    <property type="project" value="TreeGrafter"/>
</dbReference>
<evidence type="ECO:0000313" key="6">
    <source>
        <dbReference type="Proteomes" id="UP000178820"/>
    </source>
</evidence>
<dbReference type="SUPFAM" id="SSF56519">
    <property type="entry name" value="Penicillin binding protein dimerisation domain"/>
    <property type="match status" value="1"/>
</dbReference>
<evidence type="ECO:0000313" key="5">
    <source>
        <dbReference type="EMBL" id="OGZ68430.1"/>
    </source>
</evidence>
<comment type="subcellular location">
    <subcellularLocation>
        <location evidence="1">Membrane</location>
    </subcellularLocation>
</comment>
<dbReference type="GO" id="GO:0008658">
    <property type="term" value="F:penicillin binding"/>
    <property type="evidence" value="ECO:0007669"/>
    <property type="project" value="InterPro"/>
</dbReference>
<dbReference type="InterPro" id="IPR036138">
    <property type="entry name" value="PBP_dimer_sf"/>
</dbReference>
<dbReference type="Pfam" id="PF03717">
    <property type="entry name" value="PBP_dimer"/>
    <property type="match status" value="1"/>
</dbReference>
<name>A0A1G2I1X2_9BACT</name>
<proteinExistence type="predicted"/>
<feature type="domain" description="Penicillin-binding protein dimerisation" evidence="4">
    <location>
        <begin position="66"/>
        <end position="195"/>
    </location>
</feature>
<dbReference type="Gene3D" id="3.90.1310.10">
    <property type="entry name" value="Penicillin-binding protein 2a (Domain 2)"/>
    <property type="match status" value="1"/>
</dbReference>
<feature type="domain" description="Penicillin-binding protein transpeptidase" evidence="3">
    <location>
        <begin position="246"/>
        <end position="550"/>
    </location>
</feature>
<dbReference type="EMBL" id="MHOT01000022">
    <property type="protein sequence ID" value="OGZ68430.1"/>
    <property type="molecule type" value="Genomic_DNA"/>
</dbReference>
<evidence type="ECO:0000259" key="4">
    <source>
        <dbReference type="Pfam" id="PF03717"/>
    </source>
</evidence>
<dbReference type="InterPro" id="IPR001460">
    <property type="entry name" value="PCN-bd_Tpept"/>
</dbReference>
<dbReference type="STRING" id="1802207.A3D44_00615"/>